<evidence type="ECO:0000313" key="10">
    <source>
        <dbReference type="Proteomes" id="UP000186246"/>
    </source>
</evidence>
<feature type="transmembrane region" description="Helical" evidence="8">
    <location>
        <begin position="94"/>
        <end position="114"/>
    </location>
</feature>
<dbReference type="Proteomes" id="UP000186246">
    <property type="component" value="Unassembled WGS sequence"/>
</dbReference>
<evidence type="ECO:0000256" key="6">
    <source>
        <dbReference type="ARBA" id="ARBA00022989"/>
    </source>
</evidence>
<dbReference type="InterPro" id="IPR026392">
    <property type="entry name" value="Exo/Archaeosortase_dom"/>
</dbReference>
<keyword evidence="5" id="KW-0378">Hydrolase</keyword>
<keyword evidence="6 8" id="KW-1133">Transmembrane helix</keyword>
<dbReference type="GO" id="GO:0006508">
    <property type="term" value="P:proteolysis"/>
    <property type="evidence" value="ECO:0007669"/>
    <property type="project" value="UniProtKB-KW"/>
</dbReference>
<dbReference type="NCBIfam" id="TIGR04128">
    <property type="entry name" value="exoso_Fjoh_1448"/>
    <property type="match status" value="1"/>
</dbReference>
<comment type="subcellular location">
    <subcellularLocation>
        <location evidence="1">Cell membrane</location>
        <topology evidence="1">Multi-pass membrane protein</topology>
    </subcellularLocation>
</comment>
<protein>
    <submittedName>
        <fullName evidence="9">Exosortase family protein XrtF</fullName>
    </submittedName>
</protein>
<evidence type="ECO:0000256" key="2">
    <source>
        <dbReference type="ARBA" id="ARBA00022475"/>
    </source>
</evidence>
<reference evidence="10" key="1">
    <citation type="submission" date="2017-01" db="EMBL/GenBank/DDBJ databases">
        <authorList>
            <person name="Varghese N."/>
            <person name="Submissions S."/>
        </authorList>
    </citation>
    <scope>NUCLEOTIDE SEQUENCE [LARGE SCALE GENOMIC DNA]</scope>
    <source>
        <strain evidence="10">DSM 21068</strain>
    </source>
</reference>
<proteinExistence type="predicted"/>
<dbReference type="EMBL" id="FTOJ01000001">
    <property type="protein sequence ID" value="SIS58980.1"/>
    <property type="molecule type" value="Genomic_DNA"/>
</dbReference>
<keyword evidence="4 8" id="KW-0812">Transmembrane</keyword>
<keyword evidence="3" id="KW-0645">Protease</keyword>
<evidence type="ECO:0000256" key="1">
    <source>
        <dbReference type="ARBA" id="ARBA00004651"/>
    </source>
</evidence>
<dbReference type="STRING" id="551459.SAMN05421796_101441"/>
<dbReference type="AlphaFoldDB" id="A0A1N7KBU3"/>
<feature type="transmembrane region" description="Helical" evidence="8">
    <location>
        <begin position="121"/>
        <end position="140"/>
    </location>
</feature>
<organism evidence="9 10">
    <name type="scientific">Chryseobacterium piscicola</name>
    <dbReference type="NCBI Taxonomy" id="551459"/>
    <lineage>
        <taxon>Bacteria</taxon>
        <taxon>Pseudomonadati</taxon>
        <taxon>Bacteroidota</taxon>
        <taxon>Flavobacteriia</taxon>
        <taxon>Flavobacteriales</taxon>
        <taxon>Weeksellaceae</taxon>
        <taxon>Chryseobacterium group</taxon>
        <taxon>Chryseobacterium</taxon>
    </lineage>
</organism>
<sequence length="184" mass="21676">MIYHRIFYLCAMLKDFKPILAILLRFIIIYVVFILAYQFFLNSFETSGLDPYSRLIANQATWAQNKLGYPTLLYNDVPNQQVWFYVKQKYITRMVEGCNAISIIILFIAFVFAFYKGAKTFVFAFIGFFILYLINVLRIIGLNIVVRDHPQYSKIGHDYVFPAIIYGTVVVLWLVWIKFFALKK</sequence>
<evidence type="ECO:0000256" key="3">
    <source>
        <dbReference type="ARBA" id="ARBA00022670"/>
    </source>
</evidence>
<feature type="transmembrane region" description="Helical" evidence="8">
    <location>
        <begin position="160"/>
        <end position="181"/>
    </location>
</feature>
<keyword evidence="2" id="KW-1003">Cell membrane</keyword>
<evidence type="ECO:0000256" key="8">
    <source>
        <dbReference type="SAM" id="Phobius"/>
    </source>
</evidence>
<evidence type="ECO:0000256" key="5">
    <source>
        <dbReference type="ARBA" id="ARBA00022801"/>
    </source>
</evidence>
<evidence type="ECO:0000256" key="7">
    <source>
        <dbReference type="ARBA" id="ARBA00023136"/>
    </source>
</evidence>
<name>A0A1N7KBU3_9FLAO</name>
<dbReference type="GO" id="GO:0005886">
    <property type="term" value="C:plasma membrane"/>
    <property type="evidence" value="ECO:0007669"/>
    <property type="project" value="UniProtKB-SubCell"/>
</dbReference>
<gene>
    <name evidence="9" type="ORF">SAMN05421796_101441</name>
</gene>
<dbReference type="GO" id="GO:0008233">
    <property type="term" value="F:peptidase activity"/>
    <property type="evidence" value="ECO:0007669"/>
    <property type="project" value="UniProtKB-KW"/>
</dbReference>
<keyword evidence="7 8" id="KW-0472">Membrane</keyword>
<dbReference type="InterPro" id="IPR026323">
    <property type="entry name" value="Exosortase-related_prot_XrtF"/>
</dbReference>
<evidence type="ECO:0000256" key="4">
    <source>
        <dbReference type="ARBA" id="ARBA00022692"/>
    </source>
</evidence>
<evidence type="ECO:0000313" key="9">
    <source>
        <dbReference type="EMBL" id="SIS58980.1"/>
    </source>
</evidence>
<feature type="transmembrane region" description="Helical" evidence="8">
    <location>
        <begin position="20"/>
        <end position="40"/>
    </location>
</feature>
<accession>A0A1N7KBU3</accession>
<dbReference type="NCBIfam" id="TIGR04178">
    <property type="entry name" value="exo_archaeo"/>
    <property type="match status" value="1"/>
</dbReference>